<dbReference type="InterPro" id="IPR045851">
    <property type="entry name" value="AMP-bd_C_sf"/>
</dbReference>
<dbReference type="InterPro" id="IPR025110">
    <property type="entry name" value="AMP-bd_C"/>
</dbReference>
<feature type="domain" description="AMP-dependent synthetase/ligase" evidence="2">
    <location>
        <begin position="11"/>
        <end position="75"/>
    </location>
</feature>
<dbReference type="OrthoDB" id="10253869at2759"/>
<dbReference type="Gene3D" id="3.30.300.30">
    <property type="match status" value="1"/>
</dbReference>
<feature type="region of interest" description="Disordered" evidence="1">
    <location>
        <begin position="481"/>
        <end position="511"/>
    </location>
</feature>
<dbReference type="InterPro" id="IPR000873">
    <property type="entry name" value="AMP-dep_synth/lig_dom"/>
</dbReference>
<reference evidence="5" key="1">
    <citation type="journal article" date="2012" name="PLoS Pathog.">
        <title>Comparative genomics of the apicomplexan parasites Toxoplasma gondii and Neospora caninum: Coccidia differing in host range and transmission strategy.</title>
        <authorList>
            <person name="Reid A.J."/>
            <person name="Vermont S.J."/>
            <person name="Cotton J.A."/>
            <person name="Harris D."/>
            <person name="Hill-Cawthorne G.A."/>
            <person name="Konen-Waisman S."/>
            <person name="Latham S.M."/>
            <person name="Mourier T."/>
            <person name="Norton R."/>
            <person name="Quail M.A."/>
            <person name="Sanders M."/>
            <person name="Shanmugam D."/>
            <person name="Sohal A."/>
            <person name="Wasmuth J.D."/>
            <person name="Brunk B."/>
            <person name="Grigg M.E."/>
            <person name="Howard J.C."/>
            <person name="Parkinson J."/>
            <person name="Roos D.S."/>
            <person name="Trees A.J."/>
            <person name="Berriman M."/>
            <person name="Pain A."/>
            <person name="Wastling J.M."/>
        </authorList>
    </citation>
    <scope>NUCLEOTIDE SEQUENCE [LARGE SCALE GENOMIC DNA]</scope>
    <source>
        <strain evidence="5">Liverpool</strain>
    </source>
</reference>
<dbReference type="GeneID" id="13441132"/>
<feature type="compositionally biased region" description="Pro residues" evidence="1">
    <location>
        <begin position="502"/>
        <end position="511"/>
    </location>
</feature>
<accession>F0VPQ4</accession>
<evidence type="ECO:0000259" key="2">
    <source>
        <dbReference type="Pfam" id="PF00501"/>
    </source>
</evidence>
<proteinExistence type="predicted"/>
<gene>
    <name evidence="4" type="ORF">NCLIV_061250</name>
</gene>
<dbReference type="RefSeq" id="XP_003885727.1">
    <property type="nucleotide sequence ID" value="XM_003885678.1"/>
</dbReference>
<evidence type="ECO:0000256" key="1">
    <source>
        <dbReference type="SAM" id="MobiDB-lite"/>
    </source>
</evidence>
<dbReference type="eggNOG" id="KOG1175">
    <property type="taxonomic scope" value="Eukaryota"/>
</dbReference>
<feature type="compositionally biased region" description="Basic and acidic residues" evidence="1">
    <location>
        <begin position="492"/>
        <end position="501"/>
    </location>
</feature>
<dbReference type="Pfam" id="PF00501">
    <property type="entry name" value="AMP-binding"/>
    <property type="match status" value="2"/>
</dbReference>
<dbReference type="OMA" id="IYFAIHN"/>
<name>F0VPQ4_NEOCL</name>
<dbReference type="Proteomes" id="UP000007494">
    <property type="component" value="Chromosome XII"/>
</dbReference>
<evidence type="ECO:0000313" key="4">
    <source>
        <dbReference type="EMBL" id="CBZ55701.1"/>
    </source>
</evidence>
<protein>
    <submittedName>
        <fullName evidence="4">Putative acetoacetyl-CoA synthetase</fullName>
    </submittedName>
</protein>
<dbReference type="InParanoid" id="F0VPQ4"/>
<dbReference type="GO" id="GO:0030729">
    <property type="term" value="F:acetoacetate-CoA ligase activity"/>
    <property type="evidence" value="ECO:0007669"/>
    <property type="project" value="TreeGrafter"/>
</dbReference>
<feature type="domain" description="AMP-binding enzyme C-terminal" evidence="3">
    <location>
        <begin position="368"/>
        <end position="443"/>
    </location>
</feature>
<dbReference type="AlphaFoldDB" id="F0VPQ4"/>
<dbReference type="EMBL" id="FR823393">
    <property type="protein sequence ID" value="CBZ55701.1"/>
    <property type="molecule type" value="Genomic_DNA"/>
</dbReference>
<keyword evidence="5" id="KW-1185">Reference proteome</keyword>
<evidence type="ECO:0000259" key="3">
    <source>
        <dbReference type="Pfam" id="PF13193"/>
    </source>
</evidence>
<dbReference type="Gene3D" id="3.40.50.12780">
    <property type="entry name" value="N-terminal domain of ligase-like"/>
    <property type="match status" value="2"/>
</dbReference>
<dbReference type="VEuPathDB" id="ToxoDB:NCLIV_061250"/>
<organism evidence="4 5">
    <name type="scientific">Neospora caninum (strain Liverpool)</name>
    <dbReference type="NCBI Taxonomy" id="572307"/>
    <lineage>
        <taxon>Eukaryota</taxon>
        <taxon>Sar</taxon>
        <taxon>Alveolata</taxon>
        <taxon>Apicomplexa</taxon>
        <taxon>Conoidasida</taxon>
        <taxon>Coccidia</taxon>
        <taxon>Eucoccidiorida</taxon>
        <taxon>Eimeriorina</taxon>
        <taxon>Sarcocystidae</taxon>
        <taxon>Neospora</taxon>
    </lineage>
</organism>
<dbReference type="SUPFAM" id="SSF56801">
    <property type="entry name" value="Acetyl-CoA synthetase-like"/>
    <property type="match status" value="1"/>
</dbReference>
<sequence>MWCRGAGRLDRDVALVYSCEGSPSRTMTFGDLRRQVAVMMQFFRRIGLQKGDRVAAVVCNTPETVVTMLAVTGLGEDLCRRMASVKTLLTLPLDGAMEITFHEDIVSRVPDVFQARYSDIMNTGTTDLDVRPGDAMLYYSTASWMMWNWLVAGLASGATLLLYEGHAMHPDPLVLWRFFDEHGGTLFGTSAKYLQDLEKMEIVPKSTFSLSRLRTLCSTGSPLYPHSFRYAAECIKRDLHLVSMSGGSDICSCFLTGNPTGEVREGLLQVEGLGMDVAVVNPFGESTVGRTGELACLQPFVSQPIQLWDDENRAKYIQTYFDKAKGGMWVQGDHCLSFGSPIKGFVILGRSDATLNPSGVRVSSSEIYQVVLGHRGVRECIAVGRIHNDAEHIVLFIVLAGTHRYTASFVAELKKMIRETLTSFHVPKHIFMVGEIPKTKNGKLMEKELKNFVNGLPATNLASAQNPDVFREYERFVHKPRLHPRTPSPHAWRSEYEEEHGFPPPTDSMDY</sequence>
<feature type="domain" description="AMP-dependent synthetase/ligase" evidence="2">
    <location>
        <begin position="127"/>
        <end position="301"/>
    </location>
</feature>
<dbReference type="PANTHER" id="PTHR42921">
    <property type="entry name" value="ACETOACETYL-COA SYNTHETASE"/>
    <property type="match status" value="1"/>
</dbReference>
<evidence type="ECO:0000313" key="5">
    <source>
        <dbReference type="Proteomes" id="UP000007494"/>
    </source>
</evidence>
<dbReference type="Pfam" id="PF13193">
    <property type="entry name" value="AMP-binding_C"/>
    <property type="match status" value="1"/>
</dbReference>
<dbReference type="InterPro" id="IPR042099">
    <property type="entry name" value="ANL_N_sf"/>
</dbReference>
<dbReference type="PANTHER" id="PTHR42921:SF1">
    <property type="entry name" value="ACETOACETYL-COA SYNTHETASE"/>
    <property type="match status" value="1"/>
</dbReference>